<proteinExistence type="predicted"/>
<evidence type="ECO:0000313" key="2">
    <source>
        <dbReference type="Proteomes" id="UP001139344"/>
    </source>
</evidence>
<dbReference type="SUPFAM" id="SSF51445">
    <property type="entry name" value="(Trans)glycosidases"/>
    <property type="match status" value="1"/>
</dbReference>
<evidence type="ECO:0000313" key="1">
    <source>
        <dbReference type="EMBL" id="MCG9973103.1"/>
    </source>
</evidence>
<keyword evidence="2" id="KW-1185">Reference proteome</keyword>
<dbReference type="Proteomes" id="UP001139344">
    <property type="component" value="Unassembled WGS sequence"/>
</dbReference>
<dbReference type="RefSeq" id="WP_240100466.1">
    <property type="nucleotide sequence ID" value="NZ_JAJSON010000027.1"/>
</dbReference>
<reference evidence="1" key="1">
    <citation type="submission" date="2021-12" db="EMBL/GenBank/DDBJ databases">
        <title>Description of Gramella crocea sp. nov., a new bacterium isolated from activated sludge.</title>
        <authorList>
            <person name="Zhang X."/>
        </authorList>
    </citation>
    <scope>NUCLEOTIDE SEQUENCE</scope>
    <source>
        <strain evidence="1">YB25</strain>
    </source>
</reference>
<comment type="caution">
    <text evidence="1">The sequence shown here is derived from an EMBL/GenBank/DDBJ whole genome shotgun (WGS) entry which is preliminary data.</text>
</comment>
<name>A0A9X1UZE2_9FLAO</name>
<dbReference type="AlphaFoldDB" id="A0A9X1UZE2"/>
<accession>A0A9X1UZE2</accession>
<sequence>MRKSILRIVLGTFLFSNVLVGQELGSNFNHNPEIMDFDYLEKAQVDWVRTTPRIMEYTDGTLSIENDPGLSKIVEAGKRGYKIAFGFRWDFAKNDRRIPEADSEEEKELFNTATQILEKVGPWVEIFKLGNEPNLETLPIDMVKDDNGGIPLLEFTDRLLYKVVLPFFRNQDPENIPDIYIGSFPALFEKRFQENPGVNALLEYTNDNADITGLSLHLHIEDTLEIDQSFKYARSIVKEKPIIVPEFSLHRLYRGKITEPLNINEAGEAFARKYGRNPEWKLYQWYGYVNTNRVSPEEWDAMFATREWFPQHYLQIYFDRFEKYGVVLATYPLFQQSCPENMTPNSPAWFINPIFCQKSLELQPDGSFSPNPLCFRDFVSLVNENRNTEN</sequence>
<organism evidence="1 2">
    <name type="scientific">Christiangramia crocea</name>
    <dbReference type="NCBI Taxonomy" id="2904124"/>
    <lineage>
        <taxon>Bacteria</taxon>
        <taxon>Pseudomonadati</taxon>
        <taxon>Bacteroidota</taxon>
        <taxon>Flavobacteriia</taxon>
        <taxon>Flavobacteriales</taxon>
        <taxon>Flavobacteriaceae</taxon>
        <taxon>Christiangramia</taxon>
    </lineage>
</organism>
<gene>
    <name evidence="1" type="ORF">LU635_15740</name>
</gene>
<protein>
    <submittedName>
        <fullName evidence="1">Uncharacterized protein</fullName>
    </submittedName>
</protein>
<dbReference type="InterPro" id="IPR017853">
    <property type="entry name" value="GH"/>
</dbReference>
<dbReference type="EMBL" id="JAJSON010000027">
    <property type="protein sequence ID" value="MCG9973103.1"/>
    <property type="molecule type" value="Genomic_DNA"/>
</dbReference>